<evidence type="ECO:0000313" key="4">
    <source>
        <dbReference type="Proteomes" id="UP001470230"/>
    </source>
</evidence>
<dbReference type="SMART" id="SM00156">
    <property type="entry name" value="PP2Ac"/>
    <property type="match status" value="1"/>
</dbReference>
<dbReference type="InterPro" id="IPR004843">
    <property type="entry name" value="Calcineurin-like_PHP"/>
</dbReference>
<feature type="domain" description="Serine/threonine specific protein phosphatases" evidence="2">
    <location>
        <begin position="129"/>
        <end position="134"/>
    </location>
</feature>
<comment type="caution">
    <text evidence="3">The sequence shown here is derived from an EMBL/GenBank/DDBJ whole genome shotgun (WGS) entry which is preliminary data.</text>
</comment>
<dbReference type="CDD" id="cd00144">
    <property type="entry name" value="MPP_PPP_family"/>
    <property type="match status" value="1"/>
</dbReference>
<evidence type="ECO:0000256" key="1">
    <source>
        <dbReference type="RuleBase" id="RU004273"/>
    </source>
</evidence>
<protein>
    <recommendedName>
        <fullName evidence="1">Serine/threonine-protein phosphatase</fullName>
        <ecNumber evidence="1">3.1.3.16</ecNumber>
    </recommendedName>
</protein>
<dbReference type="InterPro" id="IPR029052">
    <property type="entry name" value="Metallo-depent_PP-like"/>
</dbReference>
<accession>A0ABR2H8B6</accession>
<organism evidence="3 4">
    <name type="scientific">Tritrichomonas musculus</name>
    <dbReference type="NCBI Taxonomy" id="1915356"/>
    <lineage>
        <taxon>Eukaryota</taxon>
        <taxon>Metamonada</taxon>
        <taxon>Parabasalia</taxon>
        <taxon>Tritrichomonadida</taxon>
        <taxon>Tritrichomonadidae</taxon>
        <taxon>Tritrichomonas</taxon>
    </lineage>
</organism>
<sequence>MSNISAYIFSAYSFISNLPLEQLLDVGNSAKDGIPIPSFTEDILIKLCQETRDIFENENNVLEIKGDLIVVGDIHGSFHDLLRILKYVTEKQCKVLFLGDYIDRGNFSLECITILFVMKVLRPNDFFLIRGNHEFDSVCSKYGFKDEILNYSRPKKKKEKKKIGKFDNENIFQNGNEHQLSSTDCSDRYQYTGNLYRAFIRAFSYMPIAAIVNKSTFCIHGGLSPQLQGIDLLDFITRPINSFGEDLLLTDILWSDPSSFHLGSYRPSHRGHGYLYNKNAVTKFLNENSFKRIIRAHQFIENGISEHFGKKCITVFSASSYSCDMGNESGILEINQYDDSIQYKIFQPICRLHKSKALYYRDVPRKPLCFTMRHPKPVFKAKTSRVLKEKNVLASSSTGKISKIQRDLGGLKINCHINPALIVNKKPAYPLIRTPTSQRINKSISMPNIDQMADDIYIASDI</sequence>
<dbReference type="PROSITE" id="PS00125">
    <property type="entry name" value="SER_THR_PHOSPHATASE"/>
    <property type="match status" value="1"/>
</dbReference>
<dbReference type="PANTHER" id="PTHR11668">
    <property type="entry name" value="SERINE/THREONINE PROTEIN PHOSPHATASE"/>
    <property type="match status" value="1"/>
</dbReference>
<keyword evidence="1" id="KW-0378">Hydrolase</keyword>
<name>A0ABR2H8B6_9EUKA</name>
<evidence type="ECO:0000313" key="3">
    <source>
        <dbReference type="EMBL" id="KAK8842434.1"/>
    </source>
</evidence>
<comment type="catalytic activity">
    <reaction evidence="1">
        <text>O-phospho-L-threonyl-[protein] + H2O = L-threonyl-[protein] + phosphate</text>
        <dbReference type="Rhea" id="RHEA:47004"/>
        <dbReference type="Rhea" id="RHEA-COMP:11060"/>
        <dbReference type="Rhea" id="RHEA-COMP:11605"/>
        <dbReference type="ChEBI" id="CHEBI:15377"/>
        <dbReference type="ChEBI" id="CHEBI:30013"/>
        <dbReference type="ChEBI" id="CHEBI:43474"/>
        <dbReference type="ChEBI" id="CHEBI:61977"/>
        <dbReference type="EC" id="3.1.3.16"/>
    </reaction>
</comment>
<dbReference type="InterPro" id="IPR050341">
    <property type="entry name" value="PP1_catalytic_subunit"/>
</dbReference>
<keyword evidence="4" id="KW-1185">Reference proteome</keyword>
<dbReference type="Gene3D" id="3.60.21.10">
    <property type="match status" value="1"/>
</dbReference>
<dbReference type="Proteomes" id="UP001470230">
    <property type="component" value="Unassembled WGS sequence"/>
</dbReference>
<dbReference type="EMBL" id="JAPFFF010000038">
    <property type="protein sequence ID" value="KAK8842434.1"/>
    <property type="molecule type" value="Genomic_DNA"/>
</dbReference>
<dbReference type="PANTHER" id="PTHR11668:SF494">
    <property type="entry name" value="PROTEIN PHOSPHATASE, PUTATIVE-RELATED"/>
    <property type="match status" value="1"/>
</dbReference>
<reference evidence="3 4" key="1">
    <citation type="submission" date="2024-04" db="EMBL/GenBank/DDBJ databases">
        <title>Tritrichomonas musculus Genome.</title>
        <authorList>
            <person name="Alves-Ferreira E."/>
            <person name="Grigg M."/>
            <person name="Lorenzi H."/>
            <person name="Galac M."/>
        </authorList>
    </citation>
    <scope>NUCLEOTIDE SEQUENCE [LARGE SCALE GENOMIC DNA]</scope>
    <source>
        <strain evidence="3 4">EAF2021</strain>
    </source>
</reference>
<proteinExistence type="inferred from homology"/>
<gene>
    <name evidence="3" type="ORF">M9Y10_026017</name>
</gene>
<dbReference type="EC" id="3.1.3.16" evidence="1"/>
<dbReference type="Pfam" id="PF00149">
    <property type="entry name" value="Metallophos"/>
    <property type="match status" value="1"/>
</dbReference>
<dbReference type="InterPro" id="IPR006186">
    <property type="entry name" value="Ser/Thr-sp_prot-phosphatase"/>
</dbReference>
<comment type="similarity">
    <text evidence="1">Belongs to the PPP phosphatase family.</text>
</comment>
<dbReference type="PRINTS" id="PR00114">
    <property type="entry name" value="STPHPHTASE"/>
</dbReference>
<evidence type="ECO:0000259" key="2">
    <source>
        <dbReference type="PROSITE" id="PS00125"/>
    </source>
</evidence>
<dbReference type="SUPFAM" id="SSF56300">
    <property type="entry name" value="Metallo-dependent phosphatases"/>
    <property type="match status" value="1"/>
</dbReference>